<evidence type="ECO:0000313" key="9">
    <source>
        <dbReference type="EMBL" id="VUX64841.1"/>
    </source>
</evidence>
<keyword evidence="9" id="KW-0418">Kinase</keyword>
<dbReference type="InterPro" id="IPR010559">
    <property type="entry name" value="Sig_transdc_His_kin_internal"/>
</dbReference>
<dbReference type="RefSeq" id="WP_144136967.1">
    <property type="nucleotide sequence ID" value="NZ_CABHOF010000037.1"/>
</dbReference>
<sequence>MGFKRKNPGNQSIRRQLTFYMGFFVVLPLCLALMLLNFYLQKVTTENKINNETNLLSQIRDNADQMIEVTNYATSMLMTNKNTLKNLRTLEQDGDSYEIYQAKRELSNDISNVESSVLNAVNGKVAILTKTGYVIGSYALSRTETDYEKEQWYQEVLKNGRKTTYSTGIGEIFQEMTIYDNVQKYLYMGREILDYSGKNLGVMLIRLSETNIWGKLAASKVTEEGGAIYILDRNNNILMGYNEKYQKQLKELGEQESVKEISEKEIITGNLEDDFYYIAGELENASNKLVYLVPREIFLKENRKILQHILEMVLLVIGFTVCTMLYFSRRLVRPLVEVAQTLEKAPNGMAVLEEPRGSFKEMSKFVSCYNQAGKKIEELLGNVERESRLKEKAHYEMLMSQISPHFIFNTVNSIRIMVIKEGQNREGGNENTEKALEALGDILHAVYSNKNGMTTVGQETALLKSYVDIMQMRFGSSFQYYNVIPTELFYHEIPAFTMQPIVENAILHGVKGVTAGQIIVSAIEYENDFVISVFNNGNSADKKKIEDLLKGEKNQRAVTGIGLYNVNSRLKLLYGESYGLIYNEKVRNGFEIWVRLPKKITESEER</sequence>
<keyword evidence="3 6" id="KW-0812">Transmembrane</keyword>
<dbReference type="Pfam" id="PF02743">
    <property type="entry name" value="dCache_1"/>
    <property type="match status" value="1"/>
</dbReference>
<dbReference type="EC" id="2.7.13.3" evidence="9"/>
<keyword evidence="2" id="KW-1003">Cell membrane</keyword>
<comment type="subcellular location">
    <subcellularLocation>
        <location evidence="1">Cell membrane</location>
        <topology evidence="1">Multi-pass membrane protein</topology>
    </subcellularLocation>
</comment>
<feature type="transmembrane region" description="Helical" evidence="6">
    <location>
        <begin position="305"/>
        <end position="327"/>
    </location>
</feature>
<evidence type="ECO:0000313" key="10">
    <source>
        <dbReference type="Proteomes" id="UP000366766"/>
    </source>
</evidence>
<dbReference type="SUPFAM" id="SSF55874">
    <property type="entry name" value="ATPase domain of HSP90 chaperone/DNA topoisomerase II/histidine kinase"/>
    <property type="match status" value="1"/>
</dbReference>
<keyword evidence="9" id="KW-0808">Transferase</keyword>
<dbReference type="GO" id="GO:0000155">
    <property type="term" value="F:phosphorelay sensor kinase activity"/>
    <property type="evidence" value="ECO:0007669"/>
    <property type="project" value="InterPro"/>
</dbReference>
<accession>A0A564WQV4</accession>
<dbReference type="Pfam" id="PF06580">
    <property type="entry name" value="His_kinase"/>
    <property type="match status" value="1"/>
</dbReference>
<keyword evidence="10" id="KW-1185">Reference proteome</keyword>
<dbReference type="InterPro" id="IPR033479">
    <property type="entry name" value="dCache_1"/>
</dbReference>
<dbReference type="Gene3D" id="3.30.565.10">
    <property type="entry name" value="Histidine kinase-like ATPase, C-terminal domain"/>
    <property type="match status" value="1"/>
</dbReference>
<gene>
    <name evidence="9" type="primary">yehU_3</name>
    <name evidence="9" type="ORF">BWLFYP14_01698</name>
</gene>
<evidence type="ECO:0000259" key="7">
    <source>
        <dbReference type="Pfam" id="PF02743"/>
    </source>
</evidence>
<dbReference type="PANTHER" id="PTHR34220:SF7">
    <property type="entry name" value="SENSOR HISTIDINE KINASE YPDA"/>
    <property type="match status" value="1"/>
</dbReference>
<feature type="transmembrane region" description="Helical" evidence="6">
    <location>
        <begin position="20"/>
        <end position="40"/>
    </location>
</feature>
<dbReference type="EMBL" id="CABHOF010000037">
    <property type="protein sequence ID" value="VUX64841.1"/>
    <property type="molecule type" value="Genomic_DNA"/>
</dbReference>
<evidence type="ECO:0000256" key="5">
    <source>
        <dbReference type="ARBA" id="ARBA00023136"/>
    </source>
</evidence>
<evidence type="ECO:0000256" key="4">
    <source>
        <dbReference type="ARBA" id="ARBA00022989"/>
    </source>
</evidence>
<dbReference type="InterPro" id="IPR036890">
    <property type="entry name" value="HATPase_C_sf"/>
</dbReference>
<dbReference type="Proteomes" id="UP000366766">
    <property type="component" value="Unassembled WGS sequence"/>
</dbReference>
<evidence type="ECO:0000256" key="1">
    <source>
        <dbReference type="ARBA" id="ARBA00004651"/>
    </source>
</evidence>
<keyword evidence="4 6" id="KW-1133">Transmembrane helix</keyword>
<dbReference type="InterPro" id="IPR050640">
    <property type="entry name" value="Bact_2-comp_sensor_kinase"/>
</dbReference>
<dbReference type="PANTHER" id="PTHR34220">
    <property type="entry name" value="SENSOR HISTIDINE KINASE YPDA"/>
    <property type="match status" value="1"/>
</dbReference>
<evidence type="ECO:0000256" key="3">
    <source>
        <dbReference type="ARBA" id="ARBA00022692"/>
    </source>
</evidence>
<evidence type="ECO:0000259" key="8">
    <source>
        <dbReference type="Pfam" id="PF06580"/>
    </source>
</evidence>
<organism evidence="9 10">
    <name type="scientific">Blautia wexlerae</name>
    <dbReference type="NCBI Taxonomy" id="418240"/>
    <lineage>
        <taxon>Bacteria</taxon>
        <taxon>Bacillati</taxon>
        <taxon>Bacillota</taxon>
        <taxon>Clostridia</taxon>
        <taxon>Lachnospirales</taxon>
        <taxon>Lachnospiraceae</taxon>
        <taxon>Blautia</taxon>
    </lineage>
</organism>
<dbReference type="GO" id="GO:0005886">
    <property type="term" value="C:plasma membrane"/>
    <property type="evidence" value="ECO:0007669"/>
    <property type="project" value="UniProtKB-SubCell"/>
</dbReference>
<keyword evidence="5 6" id="KW-0472">Membrane</keyword>
<reference evidence="9 10" key="1">
    <citation type="submission" date="2019-07" db="EMBL/GenBank/DDBJ databases">
        <authorList>
            <person name="Chang H.-W."/>
            <person name="Raman A."/>
            <person name="Venkatesh S."/>
            <person name="Gehrig J."/>
        </authorList>
    </citation>
    <scope>NUCLEOTIDE SEQUENCE [LARGE SCALE GENOMIC DNA]</scope>
    <source>
        <strain evidence="9">Blautia_wexlerae_LFYP_14</strain>
    </source>
</reference>
<protein>
    <submittedName>
        <fullName evidence="9">Sensor histidine kinase YehU</fullName>
        <ecNumber evidence="9">2.7.13.3</ecNumber>
    </submittedName>
</protein>
<dbReference type="AlphaFoldDB" id="A0A564WQV4"/>
<evidence type="ECO:0000256" key="2">
    <source>
        <dbReference type="ARBA" id="ARBA00022475"/>
    </source>
</evidence>
<proteinExistence type="predicted"/>
<feature type="domain" description="Cache" evidence="7">
    <location>
        <begin position="54"/>
        <end position="271"/>
    </location>
</feature>
<name>A0A564WQV4_9FIRM</name>
<feature type="domain" description="Signal transduction histidine kinase internal region" evidence="8">
    <location>
        <begin position="394"/>
        <end position="477"/>
    </location>
</feature>
<evidence type="ECO:0000256" key="6">
    <source>
        <dbReference type="SAM" id="Phobius"/>
    </source>
</evidence>